<feature type="non-terminal residue" evidence="1">
    <location>
        <position position="335"/>
    </location>
</feature>
<name>A0ACC1HXV7_9FUNG</name>
<evidence type="ECO:0000313" key="2">
    <source>
        <dbReference type="Proteomes" id="UP001150581"/>
    </source>
</evidence>
<comment type="caution">
    <text evidence="1">The sequence shown here is derived from an EMBL/GenBank/DDBJ whole genome shotgun (WGS) entry which is preliminary data.</text>
</comment>
<evidence type="ECO:0000313" key="1">
    <source>
        <dbReference type="EMBL" id="KAJ1876716.1"/>
    </source>
</evidence>
<organism evidence="1 2">
    <name type="scientific">Kickxella alabastrina</name>
    <dbReference type="NCBI Taxonomy" id="61397"/>
    <lineage>
        <taxon>Eukaryota</taxon>
        <taxon>Fungi</taxon>
        <taxon>Fungi incertae sedis</taxon>
        <taxon>Zoopagomycota</taxon>
        <taxon>Kickxellomycotina</taxon>
        <taxon>Kickxellomycetes</taxon>
        <taxon>Kickxellales</taxon>
        <taxon>Kickxellaceae</taxon>
        <taxon>Kickxella</taxon>
    </lineage>
</organism>
<reference evidence="1" key="1">
    <citation type="submission" date="2022-07" db="EMBL/GenBank/DDBJ databases">
        <title>Phylogenomic reconstructions and comparative analyses of Kickxellomycotina fungi.</title>
        <authorList>
            <person name="Reynolds N.K."/>
            <person name="Stajich J.E."/>
            <person name="Barry K."/>
            <person name="Grigoriev I.V."/>
            <person name="Crous P."/>
            <person name="Smith M.E."/>
        </authorList>
    </citation>
    <scope>NUCLEOTIDE SEQUENCE</scope>
    <source>
        <strain evidence="1">Benny 63K</strain>
    </source>
</reference>
<sequence>MRAADTQTRAAQALQAARQAQEGAAVLRGLQRQAERSYEMIQEILRDLERLDVQPSAAEFPAVARMMTRRRSRAPRRSLAGAGSGSGLGSGAPGPGPAAISPVFAPRSSSLGAAEYFSAPVTPATTVSFDGGALGMGEAASMSLVAARHVRTPMFGGRRPTSVAARVGGVGAGTGGGPQSRSEASLSRAQAVWSPQIAESSAFGSPCEAPAAVAVAVAMAAPRGLSVRTASLAPSLASSPVESQRSPTPVGSPHPVEAARMLRQVMDQPRMPPPPTIDPELQAAQQQQQQRMSTWSASSARTLADDTAGRGRVIARHRVAADLGLSVRSELERRV</sequence>
<protein>
    <submittedName>
        <fullName evidence="1">Uncharacterized protein</fullName>
    </submittedName>
</protein>
<keyword evidence="2" id="KW-1185">Reference proteome</keyword>
<proteinExistence type="predicted"/>
<dbReference type="EMBL" id="JANBPG010004356">
    <property type="protein sequence ID" value="KAJ1876716.1"/>
    <property type="molecule type" value="Genomic_DNA"/>
</dbReference>
<accession>A0ACC1HXV7</accession>
<gene>
    <name evidence="1" type="ORF">LPJ66_012257</name>
</gene>
<dbReference type="Proteomes" id="UP001150581">
    <property type="component" value="Unassembled WGS sequence"/>
</dbReference>